<reference evidence="2" key="2">
    <citation type="submission" date="2015-01" db="EMBL/GenBank/DDBJ databases">
        <title>Complete genome sequence of Methylobacterium aquaticum strain 22A.</title>
        <authorList>
            <person name="Tani A."/>
            <person name="Ogura Y."/>
            <person name="Hayashi T."/>
        </authorList>
    </citation>
    <scope>NUCLEOTIDE SEQUENCE [LARGE SCALE GENOMIC DNA]</scope>
    <source>
        <strain evidence="2">MA-22A</strain>
    </source>
</reference>
<gene>
    <name evidence="1" type="ORF">Maq22A_c28525</name>
</gene>
<name>A0A1Y0ZC71_9HYPH</name>
<accession>A0A1Y0ZC71</accession>
<organism evidence="1 2">
    <name type="scientific">Methylobacterium aquaticum</name>
    <dbReference type="NCBI Taxonomy" id="270351"/>
    <lineage>
        <taxon>Bacteria</taxon>
        <taxon>Pseudomonadati</taxon>
        <taxon>Pseudomonadota</taxon>
        <taxon>Alphaproteobacteria</taxon>
        <taxon>Hyphomicrobiales</taxon>
        <taxon>Methylobacteriaceae</taxon>
        <taxon>Methylobacterium</taxon>
    </lineage>
</organism>
<dbReference type="EMBL" id="AP014704">
    <property type="protein sequence ID" value="BAR47211.1"/>
    <property type="molecule type" value="Genomic_DNA"/>
</dbReference>
<dbReference type="AlphaFoldDB" id="A0A1Y0ZC71"/>
<proteinExistence type="predicted"/>
<evidence type="ECO:0000313" key="1">
    <source>
        <dbReference type="EMBL" id="BAR47211.1"/>
    </source>
</evidence>
<reference evidence="1 2" key="1">
    <citation type="journal article" date="2015" name="Genome Announc.">
        <title>Complete Genome Sequence of Methylobacterium aquaticum Strain 22A, Isolated from Racomitrium japonicum Moss.</title>
        <authorList>
            <person name="Tani A."/>
            <person name="Ogura Y."/>
            <person name="Hayashi T."/>
            <person name="Kimbara K."/>
        </authorList>
    </citation>
    <scope>NUCLEOTIDE SEQUENCE [LARGE SCALE GENOMIC DNA]</scope>
    <source>
        <strain evidence="1 2">MA-22A</strain>
    </source>
</reference>
<sequence>MAPMKTLDLKTLGTVTGGTICAPVCAPACPPPAPVCPPPSCGSTKSKKGC</sequence>
<dbReference type="Proteomes" id="UP000061432">
    <property type="component" value="Chromosome"/>
</dbReference>
<evidence type="ECO:0000313" key="2">
    <source>
        <dbReference type="Proteomes" id="UP000061432"/>
    </source>
</evidence>
<dbReference type="KEGG" id="maqu:Maq22A_c28525"/>
<protein>
    <submittedName>
        <fullName evidence="1">Uncharacterized protein</fullName>
    </submittedName>
</protein>